<dbReference type="SMART" id="SM00387">
    <property type="entry name" value="HATPase_c"/>
    <property type="match status" value="1"/>
</dbReference>
<accession>A0A4R2NVG3</accession>
<dbReference type="PANTHER" id="PTHR43065:SF10">
    <property type="entry name" value="PEROXIDE STRESS-ACTIVATED HISTIDINE KINASE MAK3"/>
    <property type="match status" value="1"/>
</dbReference>
<dbReference type="InterPro" id="IPR005467">
    <property type="entry name" value="His_kinase_dom"/>
</dbReference>
<dbReference type="CDD" id="cd00082">
    <property type="entry name" value="HisKA"/>
    <property type="match status" value="1"/>
</dbReference>
<evidence type="ECO:0000256" key="6">
    <source>
        <dbReference type="ARBA" id="ARBA00022777"/>
    </source>
</evidence>
<dbReference type="PROSITE" id="PS50109">
    <property type="entry name" value="HIS_KIN"/>
    <property type="match status" value="1"/>
</dbReference>
<keyword evidence="12" id="KW-1185">Reference proteome</keyword>
<dbReference type="EC" id="2.7.13.3" evidence="2"/>
<dbReference type="Pfam" id="PF00512">
    <property type="entry name" value="HisKA"/>
    <property type="match status" value="1"/>
</dbReference>
<gene>
    <name evidence="11" type="ORF">EV207_12024</name>
</gene>
<evidence type="ECO:0000256" key="9">
    <source>
        <dbReference type="SAM" id="Coils"/>
    </source>
</evidence>
<dbReference type="OrthoDB" id="9815750at2"/>
<dbReference type="InterPro" id="IPR004358">
    <property type="entry name" value="Sig_transdc_His_kin-like_C"/>
</dbReference>
<evidence type="ECO:0000259" key="10">
    <source>
        <dbReference type="PROSITE" id="PS50109"/>
    </source>
</evidence>
<organism evidence="11 12">
    <name type="scientific">Scopulibacillus darangshiensis</name>
    <dbReference type="NCBI Taxonomy" id="442528"/>
    <lineage>
        <taxon>Bacteria</taxon>
        <taxon>Bacillati</taxon>
        <taxon>Bacillota</taxon>
        <taxon>Bacilli</taxon>
        <taxon>Bacillales</taxon>
        <taxon>Sporolactobacillaceae</taxon>
        <taxon>Scopulibacillus</taxon>
    </lineage>
</organism>
<keyword evidence="6 11" id="KW-0418">Kinase</keyword>
<dbReference type="NCBIfam" id="TIGR00229">
    <property type="entry name" value="sensory_box"/>
    <property type="match status" value="1"/>
</dbReference>
<dbReference type="AlphaFoldDB" id="A0A4R2NVG3"/>
<keyword evidence="3" id="KW-0597">Phosphoprotein</keyword>
<keyword evidence="8" id="KW-0902">Two-component regulatory system</keyword>
<dbReference type="Pfam" id="PF02518">
    <property type="entry name" value="HATPase_c"/>
    <property type="match status" value="1"/>
</dbReference>
<comment type="catalytic activity">
    <reaction evidence="1">
        <text>ATP + protein L-histidine = ADP + protein N-phospho-L-histidine.</text>
        <dbReference type="EC" id="2.7.13.3"/>
    </reaction>
</comment>
<keyword evidence="4" id="KW-0808">Transferase</keyword>
<reference evidence="11 12" key="1">
    <citation type="submission" date="2019-03" db="EMBL/GenBank/DDBJ databases">
        <title>Genomic Encyclopedia of Type Strains, Phase IV (KMG-IV): sequencing the most valuable type-strain genomes for metagenomic binning, comparative biology and taxonomic classification.</title>
        <authorList>
            <person name="Goeker M."/>
        </authorList>
    </citation>
    <scope>NUCLEOTIDE SEQUENCE [LARGE SCALE GENOMIC DNA]</scope>
    <source>
        <strain evidence="11 12">DSM 19377</strain>
    </source>
</reference>
<dbReference type="InterPro" id="IPR003594">
    <property type="entry name" value="HATPase_dom"/>
</dbReference>
<evidence type="ECO:0000256" key="7">
    <source>
        <dbReference type="ARBA" id="ARBA00022840"/>
    </source>
</evidence>
<dbReference type="SUPFAM" id="SSF55874">
    <property type="entry name" value="ATPase domain of HSP90 chaperone/DNA topoisomerase II/histidine kinase"/>
    <property type="match status" value="1"/>
</dbReference>
<evidence type="ECO:0000256" key="5">
    <source>
        <dbReference type="ARBA" id="ARBA00022741"/>
    </source>
</evidence>
<keyword evidence="7" id="KW-0067">ATP-binding</keyword>
<dbReference type="PRINTS" id="PR00344">
    <property type="entry name" value="BCTRLSENSOR"/>
</dbReference>
<evidence type="ECO:0000256" key="8">
    <source>
        <dbReference type="ARBA" id="ARBA00023012"/>
    </source>
</evidence>
<evidence type="ECO:0000256" key="3">
    <source>
        <dbReference type="ARBA" id="ARBA00022553"/>
    </source>
</evidence>
<name>A0A4R2NVG3_9BACL</name>
<comment type="caution">
    <text evidence="11">The sequence shown here is derived from an EMBL/GenBank/DDBJ whole genome shotgun (WGS) entry which is preliminary data.</text>
</comment>
<dbReference type="SUPFAM" id="SSF55785">
    <property type="entry name" value="PYP-like sensor domain (PAS domain)"/>
    <property type="match status" value="1"/>
</dbReference>
<evidence type="ECO:0000256" key="2">
    <source>
        <dbReference type="ARBA" id="ARBA00012438"/>
    </source>
</evidence>
<feature type="coiled-coil region" evidence="9">
    <location>
        <begin position="4"/>
        <end position="31"/>
    </location>
</feature>
<evidence type="ECO:0000313" key="11">
    <source>
        <dbReference type="EMBL" id="TCP25990.1"/>
    </source>
</evidence>
<sequence>MDMINKLEEKIEALENELYEARRQLEYYQQASHYTPCSIMGIIEKNGTLYYNFIRGRWSDCIQPGKPVEKSLPESVRNVVPNLLNYYQTALTGKHIHFETQIDNQAYSTSLYPVTNNGEVTEIISTTTEITAQHTDPDTEVNQAKFLAAFEQSLDGMIIFNDEGKRIAGNLAACRIFGQTMSEFMDENLYPNNRKARLISLFHEGKLNGELTIMRKGGRARVVEYYTKGNILPGLHLSVIRDITERKALEERLHKSDKIRMAGTLAATLAHEIRNPLTGLTGFLQLLQKRLGERNEYHNNEEFPRYVDVMLHETKEIERLISKLLLLDEPEDETFLQNEKLDKILDDCISKLEFQAAINCVEIEKDIAPGNYVLPCCKKQIQQLFYTVLHNGMASMEPQSTLKVKLYEKESSIIITFTDQGKGIPLAFAEKFGEPLYITKEKGTGLDLMVCYHIVENYKGKIDVNSEKNRGTTIQIELPINGKCQYAAAK</sequence>
<evidence type="ECO:0000313" key="12">
    <source>
        <dbReference type="Proteomes" id="UP000295416"/>
    </source>
</evidence>
<dbReference type="PANTHER" id="PTHR43065">
    <property type="entry name" value="SENSOR HISTIDINE KINASE"/>
    <property type="match status" value="1"/>
</dbReference>
<dbReference type="InterPro" id="IPR003661">
    <property type="entry name" value="HisK_dim/P_dom"/>
</dbReference>
<dbReference type="Gene3D" id="3.30.565.10">
    <property type="entry name" value="Histidine kinase-like ATPase, C-terminal domain"/>
    <property type="match status" value="1"/>
</dbReference>
<proteinExistence type="predicted"/>
<dbReference type="SMART" id="SM00388">
    <property type="entry name" value="HisKA"/>
    <property type="match status" value="1"/>
</dbReference>
<keyword evidence="9" id="KW-0175">Coiled coil</keyword>
<dbReference type="InterPro" id="IPR036097">
    <property type="entry name" value="HisK_dim/P_sf"/>
</dbReference>
<dbReference type="GO" id="GO:0000155">
    <property type="term" value="F:phosphorelay sensor kinase activity"/>
    <property type="evidence" value="ECO:0007669"/>
    <property type="project" value="InterPro"/>
</dbReference>
<evidence type="ECO:0000256" key="4">
    <source>
        <dbReference type="ARBA" id="ARBA00022679"/>
    </source>
</evidence>
<dbReference type="InterPro" id="IPR000014">
    <property type="entry name" value="PAS"/>
</dbReference>
<dbReference type="Proteomes" id="UP000295416">
    <property type="component" value="Unassembled WGS sequence"/>
</dbReference>
<dbReference type="InterPro" id="IPR036890">
    <property type="entry name" value="HATPase_C_sf"/>
</dbReference>
<dbReference type="EMBL" id="SLXK01000020">
    <property type="protein sequence ID" value="TCP25990.1"/>
    <property type="molecule type" value="Genomic_DNA"/>
</dbReference>
<dbReference type="GO" id="GO:0005524">
    <property type="term" value="F:ATP binding"/>
    <property type="evidence" value="ECO:0007669"/>
    <property type="project" value="UniProtKB-KW"/>
</dbReference>
<evidence type="ECO:0000256" key="1">
    <source>
        <dbReference type="ARBA" id="ARBA00000085"/>
    </source>
</evidence>
<protein>
    <recommendedName>
        <fullName evidence="2">histidine kinase</fullName>
        <ecNumber evidence="2">2.7.13.3</ecNumber>
    </recommendedName>
</protein>
<feature type="domain" description="Histidine kinase" evidence="10">
    <location>
        <begin position="268"/>
        <end position="482"/>
    </location>
</feature>
<dbReference type="SUPFAM" id="SSF47384">
    <property type="entry name" value="Homodimeric domain of signal transducing histidine kinase"/>
    <property type="match status" value="1"/>
</dbReference>
<keyword evidence="5" id="KW-0547">Nucleotide-binding</keyword>
<dbReference type="Gene3D" id="3.30.450.20">
    <property type="entry name" value="PAS domain"/>
    <property type="match status" value="2"/>
</dbReference>
<dbReference type="Gene3D" id="1.10.287.130">
    <property type="match status" value="1"/>
</dbReference>
<dbReference type="InterPro" id="IPR035965">
    <property type="entry name" value="PAS-like_dom_sf"/>
</dbReference>